<dbReference type="SUPFAM" id="SSF46785">
    <property type="entry name" value="Winged helix' DNA-binding domain"/>
    <property type="match status" value="1"/>
</dbReference>
<dbReference type="RefSeq" id="WP_091336002.1">
    <property type="nucleotide sequence ID" value="NZ_FNYC01000003.1"/>
</dbReference>
<dbReference type="STRING" id="529704.SAMN02927913_1761"/>
<protein>
    <submittedName>
        <fullName evidence="5">DNA-binding transcriptional regulator, MarR family</fullName>
    </submittedName>
</protein>
<dbReference type="Proteomes" id="UP000199420">
    <property type="component" value="Unassembled WGS sequence"/>
</dbReference>
<dbReference type="Gene3D" id="1.10.10.10">
    <property type="entry name" value="Winged helix-like DNA-binding domain superfamily/Winged helix DNA-binding domain"/>
    <property type="match status" value="1"/>
</dbReference>
<dbReference type="InterPro" id="IPR000835">
    <property type="entry name" value="HTH_MarR-typ"/>
</dbReference>
<dbReference type="SMART" id="SM00347">
    <property type="entry name" value="HTH_MARR"/>
    <property type="match status" value="1"/>
</dbReference>
<dbReference type="InterPro" id="IPR023187">
    <property type="entry name" value="Tscrpt_reg_MarR-type_CS"/>
</dbReference>
<dbReference type="InterPro" id="IPR039422">
    <property type="entry name" value="MarR/SlyA-like"/>
</dbReference>
<evidence type="ECO:0000256" key="1">
    <source>
        <dbReference type="ARBA" id="ARBA00023015"/>
    </source>
</evidence>
<dbReference type="PANTHER" id="PTHR33164">
    <property type="entry name" value="TRANSCRIPTIONAL REGULATOR, MARR FAMILY"/>
    <property type="match status" value="1"/>
</dbReference>
<organism evidence="5 6">
    <name type="scientific">Frateuria terrea</name>
    <dbReference type="NCBI Taxonomy" id="529704"/>
    <lineage>
        <taxon>Bacteria</taxon>
        <taxon>Pseudomonadati</taxon>
        <taxon>Pseudomonadota</taxon>
        <taxon>Gammaproteobacteria</taxon>
        <taxon>Lysobacterales</taxon>
        <taxon>Rhodanobacteraceae</taxon>
        <taxon>Frateuria</taxon>
    </lineage>
</organism>
<accession>A0A1H6UNC8</accession>
<dbReference type="PROSITE" id="PS50995">
    <property type="entry name" value="HTH_MARR_2"/>
    <property type="match status" value="1"/>
</dbReference>
<sequence length="165" mass="17602">MNAVRPGADAGVSAARVRLALLLLERLHKELSQSIDRVLVHEELALAEWLIVCELAAGDAPLTHVARRLARDPGSLSRATTRLIKRGLLGSTRHEHDRRRATLSLTAGGRAMHERVATSLDVATRRDPSPHALPIDRLLSLLEVPGASAVASQSQVSGGAAETSP</sequence>
<dbReference type="GO" id="GO:0003700">
    <property type="term" value="F:DNA-binding transcription factor activity"/>
    <property type="evidence" value="ECO:0007669"/>
    <property type="project" value="InterPro"/>
</dbReference>
<keyword evidence="6" id="KW-1185">Reference proteome</keyword>
<keyword evidence="2 5" id="KW-0238">DNA-binding</keyword>
<evidence type="ECO:0000313" key="5">
    <source>
        <dbReference type="EMBL" id="SEI89720.1"/>
    </source>
</evidence>
<evidence type="ECO:0000259" key="4">
    <source>
        <dbReference type="PROSITE" id="PS50995"/>
    </source>
</evidence>
<dbReference type="InterPro" id="IPR036388">
    <property type="entry name" value="WH-like_DNA-bd_sf"/>
</dbReference>
<name>A0A1H6UNC8_9GAMM</name>
<dbReference type="Pfam" id="PF13463">
    <property type="entry name" value="HTH_27"/>
    <property type="match status" value="1"/>
</dbReference>
<feature type="domain" description="HTH marR-type" evidence="4">
    <location>
        <begin position="17"/>
        <end position="147"/>
    </location>
</feature>
<evidence type="ECO:0000256" key="3">
    <source>
        <dbReference type="ARBA" id="ARBA00023163"/>
    </source>
</evidence>
<evidence type="ECO:0000313" key="6">
    <source>
        <dbReference type="Proteomes" id="UP000199420"/>
    </source>
</evidence>
<dbReference type="OrthoDB" id="8907575at2"/>
<dbReference type="GO" id="GO:0006950">
    <property type="term" value="P:response to stress"/>
    <property type="evidence" value="ECO:0007669"/>
    <property type="project" value="TreeGrafter"/>
</dbReference>
<reference evidence="5 6" key="1">
    <citation type="submission" date="2016-10" db="EMBL/GenBank/DDBJ databases">
        <authorList>
            <person name="de Groot N.N."/>
        </authorList>
    </citation>
    <scope>NUCLEOTIDE SEQUENCE [LARGE SCALE GENOMIC DNA]</scope>
    <source>
        <strain evidence="5 6">DSM 26515</strain>
    </source>
</reference>
<dbReference type="InterPro" id="IPR036390">
    <property type="entry name" value="WH_DNA-bd_sf"/>
</dbReference>
<proteinExistence type="predicted"/>
<dbReference type="GO" id="GO:0003677">
    <property type="term" value="F:DNA binding"/>
    <property type="evidence" value="ECO:0007669"/>
    <property type="project" value="UniProtKB-KW"/>
</dbReference>
<evidence type="ECO:0000256" key="2">
    <source>
        <dbReference type="ARBA" id="ARBA00023125"/>
    </source>
</evidence>
<gene>
    <name evidence="5" type="ORF">SAMN04487997_1965</name>
</gene>
<dbReference type="PANTHER" id="PTHR33164:SF43">
    <property type="entry name" value="HTH-TYPE TRANSCRIPTIONAL REPRESSOR YETL"/>
    <property type="match status" value="1"/>
</dbReference>
<dbReference type="EMBL" id="FNYC01000003">
    <property type="protein sequence ID" value="SEI89720.1"/>
    <property type="molecule type" value="Genomic_DNA"/>
</dbReference>
<keyword evidence="3" id="KW-0804">Transcription</keyword>
<dbReference type="AlphaFoldDB" id="A0A1H6UNC8"/>
<keyword evidence="1" id="KW-0805">Transcription regulation</keyword>
<dbReference type="PROSITE" id="PS01117">
    <property type="entry name" value="HTH_MARR_1"/>
    <property type="match status" value="1"/>
</dbReference>